<accession>A0A1I5KLK4</accession>
<keyword evidence="3" id="KW-1185">Reference proteome</keyword>
<dbReference type="EMBL" id="FOXA01000001">
    <property type="protein sequence ID" value="SFO85852.1"/>
    <property type="molecule type" value="Genomic_DNA"/>
</dbReference>
<name>A0A1I5KLK4_9RHOB</name>
<dbReference type="GO" id="GO:0005886">
    <property type="term" value="C:plasma membrane"/>
    <property type="evidence" value="ECO:0007669"/>
    <property type="project" value="TreeGrafter"/>
</dbReference>
<gene>
    <name evidence="2" type="ORF">SAMN04488047_101188</name>
</gene>
<protein>
    <recommendedName>
        <fullName evidence="4">Inner membrane protein</fullName>
    </recommendedName>
</protein>
<dbReference type="RefSeq" id="WP_093416481.1">
    <property type="nucleotide sequence ID" value="NZ_FOXA01000001.1"/>
</dbReference>
<dbReference type="Pfam" id="PF04304">
    <property type="entry name" value="DUF454"/>
    <property type="match status" value="1"/>
</dbReference>
<evidence type="ECO:0000313" key="3">
    <source>
        <dbReference type="Proteomes" id="UP000199356"/>
    </source>
</evidence>
<evidence type="ECO:0000313" key="2">
    <source>
        <dbReference type="EMBL" id="SFO85852.1"/>
    </source>
</evidence>
<dbReference type="STRING" id="441119.SAMN04488047_101188"/>
<keyword evidence="1" id="KW-0812">Transmembrane</keyword>
<dbReference type="Proteomes" id="UP000199356">
    <property type="component" value="Unassembled WGS sequence"/>
</dbReference>
<sequence length="117" mass="12511">MQRILLLGAGWAAVALGALGVLLPLLPTTPFLILAAFCFGRGSPRARAWLVDHAHLGPPIRRWEEDGAISRRAKWLACTMMAAAFLLSVALGLRPMLLAIQAVCLLGAAAFILTRPD</sequence>
<dbReference type="PANTHER" id="PTHR35813:SF1">
    <property type="entry name" value="INNER MEMBRANE PROTEIN YBAN"/>
    <property type="match status" value="1"/>
</dbReference>
<reference evidence="2 3" key="1">
    <citation type="submission" date="2016-10" db="EMBL/GenBank/DDBJ databases">
        <authorList>
            <person name="de Groot N.N."/>
        </authorList>
    </citation>
    <scope>NUCLEOTIDE SEQUENCE [LARGE SCALE GENOMIC DNA]</scope>
    <source>
        <strain evidence="2 3">DSM 19547</strain>
    </source>
</reference>
<dbReference type="InterPro" id="IPR007401">
    <property type="entry name" value="DUF454"/>
</dbReference>
<feature type="transmembrane region" description="Helical" evidence="1">
    <location>
        <begin position="96"/>
        <end position="114"/>
    </location>
</feature>
<keyword evidence="1" id="KW-0472">Membrane</keyword>
<proteinExistence type="predicted"/>
<keyword evidence="1" id="KW-1133">Transmembrane helix</keyword>
<evidence type="ECO:0000256" key="1">
    <source>
        <dbReference type="SAM" id="Phobius"/>
    </source>
</evidence>
<dbReference type="OrthoDB" id="9816293at2"/>
<evidence type="ECO:0008006" key="4">
    <source>
        <dbReference type="Google" id="ProtNLM"/>
    </source>
</evidence>
<dbReference type="PANTHER" id="PTHR35813">
    <property type="entry name" value="INNER MEMBRANE PROTEIN YBAN"/>
    <property type="match status" value="1"/>
</dbReference>
<dbReference type="PIRSF" id="PIRSF016789">
    <property type="entry name" value="DUF454"/>
    <property type="match status" value="1"/>
</dbReference>
<organism evidence="2 3">
    <name type="scientific">Tranquillimonas alkanivorans</name>
    <dbReference type="NCBI Taxonomy" id="441119"/>
    <lineage>
        <taxon>Bacteria</taxon>
        <taxon>Pseudomonadati</taxon>
        <taxon>Pseudomonadota</taxon>
        <taxon>Alphaproteobacteria</taxon>
        <taxon>Rhodobacterales</taxon>
        <taxon>Roseobacteraceae</taxon>
        <taxon>Tranquillimonas</taxon>
    </lineage>
</organism>
<dbReference type="AlphaFoldDB" id="A0A1I5KLK4"/>